<dbReference type="STRING" id="553219.CAMSH0001_2212"/>
<evidence type="ECO:0000313" key="2">
    <source>
        <dbReference type="Proteomes" id="UP000003107"/>
    </source>
</evidence>
<accession>C6RFV0</accession>
<keyword evidence="2" id="KW-1185">Reference proteome</keyword>
<dbReference type="EMBL" id="ACVQ01000018">
    <property type="protein sequence ID" value="EET79645.1"/>
    <property type="molecule type" value="Genomic_DNA"/>
</dbReference>
<sequence>MLFYFRIDSRLLPIKFDTFRFPCFTIIIILNMNKQIKFILRDNCLFWKFFNLIF</sequence>
<gene>
    <name evidence="1" type="ORF">CAMSH0001_2212</name>
</gene>
<protein>
    <submittedName>
        <fullName evidence="1">Uncharacterized protein</fullName>
    </submittedName>
</protein>
<name>C6RFV0_9BACT</name>
<proteinExistence type="predicted"/>
<dbReference type="Proteomes" id="UP000003107">
    <property type="component" value="Unassembled WGS sequence"/>
</dbReference>
<evidence type="ECO:0000313" key="1">
    <source>
        <dbReference type="EMBL" id="EET79645.1"/>
    </source>
</evidence>
<organism evidence="1 2">
    <name type="scientific">Campylobacter showae RM3277</name>
    <dbReference type="NCBI Taxonomy" id="553219"/>
    <lineage>
        <taxon>Bacteria</taxon>
        <taxon>Pseudomonadati</taxon>
        <taxon>Campylobacterota</taxon>
        <taxon>Epsilonproteobacteria</taxon>
        <taxon>Campylobacterales</taxon>
        <taxon>Campylobacteraceae</taxon>
        <taxon>Campylobacter</taxon>
    </lineage>
</organism>
<comment type="caution">
    <text evidence="1">The sequence shown here is derived from an EMBL/GenBank/DDBJ whole genome shotgun (WGS) entry which is preliminary data.</text>
</comment>
<reference evidence="1 2" key="1">
    <citation type="submission" date="2009-07" db="EMBL/GenBank/DDBJ databases">
        <authorList>
            <person name="Madupu R."/>
            <person name="Sebastian Y."/>
            <person name="Durkin A.S."/>
            <person name="Torralba M."/>
            <person name="Methe B."/>
            <person name="Sutton G.G."/>
            <person name="Strausberg R.L."/>
            <person name="Nelson K.E."/>
        </authorList>
    </citation>
    <scope>NUCLEOTIDE SEQUENCE [LARGE SCALE GENOMIC DNA]</scope>
    <source>
        <strain evidence="1 2">RM3277</strain>
    </source>
</reference>
<dbReference type="AlphaFoldDB" id="C6RFV0"/>